<dbReference type="Proteomes" id="UP000054988">
    <property type="component" value="Unassembled WGS sequence"/>
</dbReference>
<gene>
    <name evidence="2" type="ORF">WG66_14816</name>
</gene>
<name>A0A0W0F8F3_MONRR</name>
<dbReference type="Gene3D" id="3.40.50.300">
    <property type="entry name" value="P-loop containing nucleotide triphosphate hydrolases"/>
    <property type="match status" value="1"/>
</dbReference>
<dbReference type="GO" id="GO:0005524">
    <property type="term" value="F:ATP binding"/>
    <property type="evidence" value="ECO:0007669"/>
    <property type="project" value="InterPro"/>
</dbReference>
<dbReference type="InterPro" id="IPR003593">
    <property type="entry name" value="AAA+_ATPase"/>
</dbReference>
<evidence type="ECO:0000313" key="2">
    <source>
        <dbReference type="EMBL" id="KTB32587.1"/>
    </source>
</evidence>
<dbReference type="SUPFAM" id="SSF52540">
    <property type="entry name" value="P-loop containing nucleoside triphosphate hydrolases"/>
    <property type="match status" value="1"/>
</dbReference>
<dbReference type="Pfam" id="PF22942">
    <property type="entry name" value="DUF7025"/>
    <property type="match status" value="1"/>
</dbReference>
<dbReference type="CDD" id="cd19481">
    <property type="entry name" value="RecA-like_protease"/>
    <property type="match status" value="1"/>
</dbReference>
<dbReference type="PANTHER" id="PTHR46411">
    <property type="entry name" value="FAMILY ATPASE, PUTATIVE-RELATED"/>
    <property type="match status" value="1"/>
</dbReference>
<dbReference type="InterPro" id="IPR003959">
    <property type="entry name" value="ATPase_AAA_core"/>
</dbReference>
<evidence type="ECO:0000259" key="1">
    <source>
        <dbReference type="SMART" id="SM00382"/>
    </source>
</evidence>
<dbReference type="EMBL" id="LATX01002210">
    <property type="protein sequence ID" value="KTB32587.1"/>
    <property type="molecule type" value="Genomic_DNA"/>
</dbReference>
<feature type="domain" description="AAA+ ATPase" evidence="1">
    <location>
        <begin position="402"/>
        <end position="529"/>
    </location>
</feature>
<organism evidence="2 3">
    <name type="scientific">Moniliophthora roreri</name>
    <name type="common">Frosty pod rot fungus</name>
    <name type="synonym">Monilia roreri</name>
    <dbReference type="NCBI Taxonomy" id="221103"/>
    <lineage>
        <taxon>Eukaryota</taxon>
        <taxon>Fungi</taxon>
        <taxon>Dikarya</taxon>
        <taxon>Basidiomycota</taxon>
        <taxon>Agaricomycotina</taxon>
        <taxon>Agaricomycetes</taxon>
        <taxon>Agaricomycetidae</taxon>
        <taxon>Agaricales</taxon>
        <taxon>Marasmiineae</taxon>
        <taxon>Marasmiaceae</taxon>
        <taxon>Moniliophthora</taxon>
    </lineage>
</organism>
<dbReference type="eggNOG" id="KOG0742">
    <property type="taxonomic scope" value="Eukaryota"/>
</dbReference>
<sequence length="615" mass="70292">MAESSTEPRADDKSSNADLSKRIARYDQYFDLQTAKPKKLSDRKPVLTVRRLINTKGEYEGTVIDIRSPALCNVLAEINKDVEGLTLTRNPPVANPELFFHSFFGLQERLEREESQASPDQGLINDLKVAIQYVHEDHTDNINNFERLLAHQEITYELLWALFKPNALVYRFHALTEQMQILLARTVEYRMRPQDKSKYAAIACDIISNDGNNFGHAREILEIDLYLGARRIQDLPVFPLEHHPSKEALREHAIQRGKKFAQMEQHSYHEISGQAMRETMNENFKVKRMKFNTYERVMIDPTAFRLFEPNCTYNYSIHRRLNRSELTDEDYMICTPVLLGFCFGVKMWGGFAMDRLQDIQWSGEAFESLVLGEKQKTLIHALVQQHSARSMTFDDVVKGKGKGLIGLLSGNPGCGKTLTAEAVAEATHRPLYVLSAGELGVKPVDVDKRLTQVLELAQMWNAVLLLDEAEVFLQQRSGTDVMRNALVSIFLKQLEYYQGILILTTNLLEHCDAAFESRIHFSIHYPDLDYDARRKIWNKFFDKAAQGKGHINNNDLDRLAVHSLNGRQIKNAVSSAQCIALSQKAILSVEHIDAVLEVTQDWDIARLKQKKKEGV</sequence>
<dbReference type="SMART" id="SM00382">
    <property type="entry name" value="AAA"/>
    <property type="match status" value="1"/>
</dbReference>
<evidence type="ECO:0000313" key="3">
    <source>
        <dbReference type="Proteomes" id="UP000054988"/>
    </source>
</evidence>
<dbReference type="AlphaFoldDB" id="A0A0W0F8F3"/>
<reference evidence="2 3" key="1">
    <citation type="submission" date="2015-12" db="EMBL/GenBank/DDBJ databases">
        <title>Draft genome sequence of Moniliophthora roreri, the causal agent of frosty pod rot of cacao.</title>
        <authorList>
            <person name="Aime M.C."/>
            <person name="Diaz-Valderrama J.R."/>
            <person name="Kijpornyongpan T."/>
            <person name="Phillips-Mora W."/>
        </authorList>
    </citation>
    <scope>NUCLEOTIDE SEQUENCE [LARGE SCALE GENOMIC DNA]</scope>
    <source>
        <strain evidence="2 3">MCA 2952</strain>
    </source>
</reference>
<dbReference type="PANTHER" id="PTHR46411:SF2">
    <property type="entry name" value="AAA+ ATPASE DOMAIN-CONTAINING PROTEIN"/>
    <property type="match status" value="1"/>
</dbReference>
<accession>A0A0W0F8F3</accession>
<dbReference type="GO" id="GO:0016887">
    <property type="term" value="F:ATP hydrolysis activity"/>
    <property type="evidence" value="ECO:0007669"/>
    <property type="project" value="InterPro"/>
</dbReference>
<protein>
    <recommendedName>
        <fullName evidence="1">AAA+ ATPase domain-containing protein</fullName>
    </recommendedName>
</protein>
<dbReference type="InterPro" id="IPR027417">
    <property type="entry name" value="P-loop_NTPase"/>
</dbReference>
<comment type="caution">
    <text evidence="2">The sequence shown here is derived from an EMBL/GenBank/DDBJ whole genome shotgun (WGS) entry which is preliminary data.</text>
</comment>
<dbReference type="Pfam" id="PF00004">
    <property type="entry name" value="AAA"/>
    <property type="match status" value="1"/>
</dbReference>
<proteinExistence type="predicted"/>
<dbReference type="InterPro" id="IPR054289">
    <property type="entry name" value="DUF7025"/>
</dbReference>